<dbReference type="EMBL" id="RSCD01000009">
    <property type="protein sequence ID" value="RSH90948.1"/>
    <property type="molecule type" value="Genomic_DNA"/>
</dbReference>
<evidence type="ECO:0000313" key="3">
    <source>
        <dbReference type="Proteomes" id="UP000279259"/>
    </source>
</evidence>
<dbReference type="SUPFAM" id="SSF50729">
    <property type="entry name" value="PH domain-like"/>
    <property type="match status" value="1"/>
</dbReference>
<dbReference type="STRING" id="1890683.A0A427YIN5"/>
<comment type="caution">
    <text evidence="2">The sequence shown here is derived from an EMBL/GenBank/DDBJ whole genome shotgun (WGS) entry which is preliminary data.</text>
</comment>
<name>A0A427YIN5_9TREE</name>
<keyword evidence="3" id="KW-1185">Reference proteome</keyword>
<dbReference type="AlphaFoldDB" id="A0A427YIN5"/>
<organism evidence="2 3">
    <name type="scientific">Saitozyma podzolica</name>
    <dbReference type="NCBI Taxonomy" id="1890683"/>
    <lineage>
        <taxon>Eukaryota</taxon>
        <taxon>Fungi</taxon>
        <taxon>Dikarya</taxon>
        <taxon>Basidiomycota</taxon>
        <taxon>Agaricomycotina</taxon>
        <taxon>Tremellomycetes</taxon>
        <taxon>Tremellales</taxon>
        <taxon>Trimorphomycetaceae</taxon>
        <taxon>Saitozyma</taxon>
    </lineage>
</organism>
<protein>
    <submittedName>
        <fullName evidence="2">Uncharacterized protein</fullName>
    </submittedName>
</protein>
<dbReference type="Proteomes" id="UP000279259">
    <property type="component" value="Unassembled WGS sequence"/>
</dbReference>
<feature type="region of interest" description="Disordered" evidence="1">
    <location>
        <begin position="1"/>
        <end position="23"/>
    </location>
</feature>
<reference evidence="2 3" key="1">
    <citation type="submission" date="2018-11" db="EMBL/GenBank/DDBJ databases">
        <title>Genome sequence of Saitozyma podzolica DSM 27192.</title>
        <authorList>
            <person name="Aliyu H."/>
            <person name="Gorte O."/>
            <person name="Ochsenreither K."/>
        </authorList>
    </citation>
    <scope>NUCLEOTIDE SEQUENCE [LARGE SCALE GENOMIC DNA]</scope>
    <source>
        <strain evidence="2 3">DSM 27192</strain>
    </source>
</reference>
<sequence>MSRNTLSLGPRGSPPLQPGESLLASGNTADIELRIPATMDGPKRVESAKGQLWLTDLRIIFVADSGGAGSSSSSSSSAAAAAPPSYDASEGIRSLVIPYSVLISSTFHLPTFSPNHLLLSFLPDLSPSAPSNLPTLGRGGKLEVKLLIGEGAGHEVWKRIEGERGRWEDIRRREGEEALPVYTPN</sequence>
<evidence type="ECO:0000313" key="2">
    <source>
        <dbReference type="EMBL" id="RSH90948.1"/>
    </source>
</evidence>
<gene>
    <name evidence="2" type="ORF">EHS25_010124</name>
</gene>
<proteinExistence type="predicted"/>
<dbReference type="OrthoDB" id="1259151at2759"/>
<evidence type="ECO:0000256" key="1">
    <source>
        <dbReference type="SAM" id="MobiDB-lite"/>
    </source>
</evidence>
<accession>A0A427YIN5</accession>